<dbReference type="OrthoDB" id="5378341at2"/>
<dbReference type="Gene3D" id="2.40.128.630">
    <property type="match status" value="1"/>
</dbReference>
<dbReference type="InterPro" id="IPR011047">
    <property type="entry name" value="Quinoprotein_ADH-like_sf"/>
</dbReference>
<feature type="region of interest" description="Disordered" evidence="1">
    <location>
        <begin position="18"/>
        <end position="71"/>
    </location>
</feature>
<dbReference type="Pfam" id="PF13360">
    <property type="entry name" value="PQQ_2"/>
    <property type="match status" value="1"/>
</dbReference>
<dbReference type="PANTHER" id="PTHR34512">
    <property type="entry name" value="CELL SURFACE PROTEIN"/>
    <property type="match status" value="1"/>
</dbReference>
<dbReference type="InterPro" id="IPR015943">
    <property type="entry name" value="WD40/YVTN_repeat-like_dom_sf"/>
</dbReference>
<proteinExistence type="predicted"/>
<dbReference type="Proteomes" id="UP000184268">
    <property type="component" value="Unassembled WGS sequence"/>
</dbReference>
<dbReference type="InterPro" id="IPR002372">
    <property type="entry name" value="PQQ_rpt_dom"/>
</dbReference>
<dbReference type="AlphaFoldDB" id="A0A1M5RBD3"/>
<dbReference type="Gene3D" id="2.130.10.10">
    <property type="entry name" value="YVTN repeat-like/Quinoprotein amine dehydrogenase"/>
    <property type="match status" value="1"/>
</dbReference>
<evidence type="ECO:0000259" key="2">
    <source>
        <dbReference type="Pfam" id="PF13360"/>
    </source>
</evidence>
<organism evidence="3 4">
    <name type="scientific">Ferrimonas marina</name>
    <dbReference type="NCBI Taxonomy" id="299255"/>
    <lineage>
        <taxon>Bacteria</taxon>
        <taxon>Pseudomonadati</taxon>
        <taxon>Pseudomonadota</taxon>
        <taxon>Gammaproteobacteria</taxon>
        <taxon>Alteromonadales</taxon>
        <taxon>Ferrimonadaceae</taxon>
        <taxon>Ferrimonas</taxon>
    </lineage>
</organism>
<dbReference type="PANTHER" id="PTHR34512:SF30">
    <property type="entry name" value="OUTER MEMBRANE PROTEIN ASSEMBLY FACTOR BAMB"/>
    <property type="match status" value="1"/>
</dbReference>
<sequence length="570" mass="61995">MKLIGYVFLTALVLAGCGGGSDSERTDTPTPDIPEVPESPDEENPEEDDSEEETDGGETPGEDTPPEPAEPVVTLDVETPTVQLLGSVGDALPISVEGAWSATDLGDHSLYVRLVDEDGRLVKTAIAEVSEVDRFTLETELQPTLAVGTHTGMMTVDACKDEACEGIYSDSSVSLTLQVELQPVPEWQTHQANASHNGYVPIWINHSEFTKLWEWQRSESSEPIGGINAPVAGSGQVYISTDVYNGDAAAIALDELTGEETWRLSFGSMPALNPPAINNSTLFVSTSGHQDTKVWAISRTDGRLQFQTKFSSQWGNYLAPTVYEELVYQTGGYYGGQTYAFDINNGAELWSQGPGTSWGMDSAAVDSRHVYVHSGNKLTIFGKDNGELIGTIDDPFGNNNYDYHGSPVIGSNNNVIAFSGGAFSGLASSNAEHFDNRVISNFDIEEQAYLWTSRFTYRTFFAAAKGVIYAGKESPVALDAIDELTGEVLWSWVSPSTEDTSFHRNVVLTDNLLFVSTNKNIYAIDLETQESVWSYGEPGMMSISDNRILFLAPGARRSDGRLVAFDLRSK</sequence>
<dbReference type="STRING" id="299255.SAMN02745129_1558"/>
<evidence type="ECO:0000313" key="3">
    <source>
        <dbReference type="EMBL" id="SHH23642.1"/>
    </source>
</evidence>
<dbReference type="InterPro" id="IPR018391">
    <property type="entry name" value="PQQ_b-propeller_rpt"/>
</dbReference>
<name>A0A1M5RBD3_9GAMM</name>
<reference evidence="3 4" key="1">
    <citation type="submission" date="2016-11" db="EMBL/GenBank/DDBJ databases">
        <authorList>
            <person name="Jaros S."/>
            <person name="Januszkiewicz K."/>
            <person name="Wedrychowicz H."/>
        </authorList>
    </citation>
    <scope>NUCLEOTIDE SEQUENCE [LARGE SCALE GENOMIC DNA]</scope>
    <source>
        <strain evidence="3 4">DSM 16917</strain>
    </source>
</reference>
<dbReference type="SMART" id="SM00564">
    <property type="entry name" value="PQQ"/>
    <property type="match status" value="5"/>
</dbReference>
<dbReference type="RefSeq" id="WP_082766596.1">
    <property type="nucleotide sequence ID" value="NZ_FQXG01000002.1"/>
</dbReference>
<dbReference type="Gene3D" id="2.40.10.480">
    <property type="match status" value="1"/>
</dbReference>
<dbReference type="PROSITE" id="PS51257">
    <property type="entry name" value="PROKAR_LIPOPROTEIN"/>
    <property type="match status" value="1"/>
</dbReference>
<evidence type="ECO:0000313" key="4">
    <source>
        <dbReference type="Proteomes" id="UP000184268"/>
    </source>
</evidence>
<feature type="compositionally biased region" description="Acidic residues" evidence="1">
    <location>
        <begin position="38"/>
        <end position="65"/>
    </location>
</feature>
<accession>A0A1M5RBD3</accession>
<keyword evidence="4" id="KW-1185">Reference proteome</keyword>
<evidence type="ECO:0000256" key="1">
    <source>
        <dbReference type="SAM" id="MobiDB-lite"/>
    </source>
</evidence>
<feature type="domain" description="Pyrrolo-quinoline quinone repeat" evidence="2">
    <location>
        <begin position="251"/>
        <end position="491"/>
    </location>
</feature>
<dbReference type="SUPFAM" id="SSF50998">
    <property type="entry name" value="Quinoprotein alcohol dehydrogenase-like"/>
    <property type="match status" value="1"/>
</dbReference>
<gene>
    <name evidence="3" type="ORF">SAMN02745129_1558</name>
</gene>
<protein>
    <submittedName>
        <fullName evidence="3">Outer membrane protein assembly factor BamB, contains PQQ-like beta-propeller repeat</fullName>
    </submittedName>
</protein>
<dbReference type="EMBL" id="FQXG01000002">
    <property type="protein sequence ID" value="SHH23642.1"/>
    <property type="molecule type" value="Genomic_DNA"/>
</dbReference>